<accession>A0A9D1FFG3</accession>
<evidence type="ECO:0000313" key="2">
    <source>
        <dbReference type="EMBL" id="HIS67366.1"/>
    </source>
</evidence>
<comment type="caution">
    <text evidence="2">The sequence shown here is derived from an EMBL/GenBank/DDBJ whole genome shotgun (WGS) entry which is preliminary data.</text>
</comment>
<evidence type="ECO:0000259" key="1">
    <source>
        <dbReference type="PROSITE" id="PS51186"/>
    </source>
</evidence>
<name>A0A9D1FFG3_9FIRM</name>
<organism evidence="2 3">
    <name type="scientific">Candidatus Scatomorpha merdipullorum</name>
    <dbReference type="NCBI Taxonomy" id="2840927"/>
    <lineage>
        <taxon>Bacteria</taxon>
        <taxon>Bacillati</taxon>
        <taxon>Bacillota</taxon>
        <taxon>Clostridia</taxon>
        <taxon>Eubacteriales</taxon>
        <taxon>Candidatus Scatomorpha</taxon>
    </lineage>
</organism>
<feature type="domain" description="N-acetyltransferase" evidence="1">
    <location>
        <begin position="2"/>
        <end position="144"/>
    </location>
</feature>
<dbReference type="GO" id="GO:0016747">
    <property type="term" value="F:acyltransferase activity, transferring groups other than amino-acyl groups"/>
    <property type="evidence" value="ECO:0007669"/>
    <property type="project" value="InterPro"/>
</dbReference>
<dbReference type="InterPro" id="IPR000182">
    <property type="entry name" value="GNAT_dom"/>
</dbReference>
<proteinExistence type="predicted"/>
<dbReference type="AlphaFoldDB" id="A0A9D1FFG3"/>
<dbReference type="Proteomes" id="UP000824001">
    <property type="component" value="Unassembled WGS sequence"/>
</dbReference>
<gene>
    <name evidence="2" type="ORF">IAC18_07355</name>
</gene>
<dbReference type="CDD" id="cd04301">
    <property type="entry name" value="NAT_SF"/>
    <property type="match status" value="1"/>
</dbReference>
<evidence type="ECO:0000313" key="3">
    <source>
        <dbReference type="Proteomes" id="UP000824001"/>
    </source>
</evidence>
<protein>
    <submittedName>
        <fullName evidence="2">GNAT family N-acetyltransferase</fullName>
    </submittedName>
</protein>
<dbReference type="SUPFAM" id="SSF55729">
    <property type="entry name" value="Acyl-CoA N-acyltransferases (Nat)"/>
    <property type="match status" value="1"/>
</dbReference>
<reference evidence="2" key="2">
    <citation type="journal article" date="2021" name="PeerJ">
        <title>Extensive microbial diversity within the chicken gut microbiome revealed by metagenomics and culture.</title>
        <authorList>
            <person name="Gilroy R."/>
            <person name="Ravi A."/>
            <person name="Getino M."/>
            <person name="Pursley I."/>
            <person name="Horton D.L."/>
            <person name="Alikhan N.F."/>
            <person name="Baker D."/>
            <person name="Gharbi K."/>
            <person name="Hall N."/>
            <person name="Watson M."/>
            <person name="Adriaenssens E.M."/>
            <person name="Foster-Nyarko E."/>
            <person name="Jarju S."/>
            <person name="Secka A."/>
            <person name="Antonio M."/>
            <person name="Oren A."/>
            <person name="Chaudhuri R.R."/>
            <person name="La Ragione R."/>
            <person name="Hildebrand F."/>
            <person name="Pallen M.J."/>
        </authorList>
    </citation>
    <scope>NUCLEOTIDE SEQUENCE</scope>
    <source>
        <strain evidence="2">ChiHjej10B9-9673</strain>
    </source>
</reference>
<dbReference type="InterPro" id="IPR016181">
    <property type="entry name" value="Acyl_CoA_acyltransferase"/>
</dbReference>
<dbReference type="EMBL" id="DVJK01000209">
    <property type="protein sequence ID" value="HIS67366.1"/>
    <property type="molecule type" value="Genomic_DNA"/>
</dbReference>
<dbReference type="PROSITE" id="PS51186">
    <property type="entry name" value="GNAT"/>
    <property type="match status" value="1"/>
</dbReference>
<dbReference type="Pfam" id="PF00583">
    <property type="entry name" value="Acetyltransf_1"/>
    <property type="match status" value="1"/>
</dbReference>
<sequence length="183" mass="19639">MHELKIAVPADFPALSRLWEAVFGDGAEFTAEFFARLWTPGCCRAAFENGEAAAMGFCLRGPRAAGRGCGYIYAMATRPEYRGRGLAAGIGRALMAGAFADGVDIISTLPAGESLNAWYESRLGMEPCFKKGGEGVVFPQSWLDFSRFCGEHDPDTPQTLLAAARPGVDLSAVRGLGWECTFD</sequence>
<dbReference type="Gene3D" id="3.40.630.30">
    <property type="match status" value="1"/>
</dbReference>
<reference evidence="2" key="1">
    <citation type="submission" date="2020-10" db="EMBL/GenBank/DDBJ databases">
        <authorList>
            <person name="Gilroy R."/>
        </authorList>
    </citation>
    <scope>NUCLEOTIDE SEQUENCE</scope>
    <source>
        <strain evidence="2">ChiHjej10B9-9673</strain>
    </source>
</reference>